<reference evidence="14" key="1">
    <citation type="submission" date="2020-12" db="EMBL/GenBank/DDBJ databases">
        <title>Taurinivorans muris gen. nov., sp. nov., fundamental and realized metabolic niche of a ubiquitous sulfidogenic bacterium in the murine intestine.</title>
        <authorList>
            <person name="Ye H."/>
            <person name="Hanson B.T."/>
            <person name="Loy A."/>
        </authorList>
    </citation>
    <scope>NUCLEOTIDE SEQUENCE</scope>
    <source>
        <strain evidence="14">LT0009</strain>
    </source>
</reference>
<feature type="domain" description="4Fe-4S ferredoxin-type" evidence="12">
    <location>
        <begin position="203"/>
        <end position="234"/>
    </location>
</feature>
<evidence type="ECO:0000256" key="2">
    <source>
        <dbReference type="ARBA" id="ARBA00022485"/>
    </source>
</evidence>
<evidence type="ECO:0000256" key="7">
    <source>
        <dbReference type="ARBA" id="ARBA00023004"/>
    </source>
</evidence>
<accession>A0ABY5Y3J1</accession>
<dbReference type="HAMAP" id="MF_00463">
    <property type="entry name" value="RsxB_RnfB"/>
    <property type="match status" value="1"/>
</dbReference>
<dbReference type="PROSITE" id="PS00198">
    <property type="entry name" value="4FE4S_FER_1"/>
    <property type="match status" value="2"/>
</dbReference>
<protein>
    <recommendedName>
        <fullName evidence="10">Ion-translocating oxidoreductase complex subunit B</fullName>
        <ecNumber evidence="10">7.-.-.-</ecNumber>
    </recommendedName>
    <alternativeName>
        <fullName evidence="10">Rnf electron transport complex subunit B</fullName>
    </alternativeName>
</protein>
<evidence type="ECO:0000256" key="5">
    <source>
        <dbReference type="ARBA" id="ARBA00022967"/>
    </source>
</evidence>
<dbReference type="InterPro" id="IPR010207">
    <property type="entry name" value="Elect_transpt_cplx_RnfB/RsxB"/>
</dbReference>
<dbReference type="PANTHER" id="PTHR43560:SF1">
    <property type="entry name" value="ION-TRANSLOCATING OXIDOREDUCTASE COMPLEX SUBUNIT B"/>
    <property type="match status" value="1"/>
</dbReference>
<feature type="binding site" evidence="10">
    <location>
        <position position="169"/>
    </location>
    <ligand>
        <name>[4Fe-4S] cluster</name>
        <dbReference type="ChEBI" id="CHEBI:49883"/>
        <label>3</label>
    </ligand>
</feature>
<dbReference type="Gene3D" id="3.30.70.20">
    <property type="match status" value="2"/>
</dbReference>
<dbReference type="InterPro" id="IPR017896">
    <property type="entry name" value="4Fe4S_Fe-S-bd"/>
</dbReference>
<feature type="binding site" evidence="10">
    <location>
        <position position="146"/>
    </location>
    <ligand>
        <name>[4Fe-4S] cluster</name>
        <dbReference type="ChEBI" id="CHEBI:49883"/>
        <label>2</label>
    </ligand>
</feature>
<sequence length="308" mass="32733">MIITSILILAVLGFAVAIMLGFASKIFYVEEDPKVEAVIEALPGANCGGCGYAGCEGYAIAVVNVPNVPANLCVAGGAKTAAQVGELTGKAVTESDPLLTFRRCDKISGKVAKRYSYQGLPSCAAAATLAQGSDICAYSCLGFGDCVVTCPFDALYLKDGIVCVRENLCTGCGKCTQVCPRNILELIPRRARVAVRCSTQEKLRAVMDVCLVGCIQCGKCIKTCPAGAISFQDNKIHIDQSKCLAYGDECGLACVAACPRQILRNLREKQCLLPPIEETEQLNAADKEKSGQKAEDKKPEEKSQLTEK</sequence>
<dbReference type="EC" id="7.-.-.-" evidence="10"/>
<feature type="binding site" evidence="10">
    <location>
        <position position="172"/>
    </location>
    <ligand>
        <name>[4Fe-4S] cluster</name>
        <dbReference type="ChEBI" id="CHEBI:49883"/>
        <label>3</label>
    </ligand>
</feature>
<feature type="binding site" evidence="10">
    <location>
        <position position="150"/>
    </location>
    <ligand>
        <name>[4Fe-4S] cluster</name>
        <dbReference type="ChEBI" id="CHEBI:49883"/>
        <label>3</label>
    </ligand>
</feature>
<dbReference type="Proteomes" id="UP001058120">
    <property type="component" value="Chromosome"/>
</dbReference>
<feature type="binding site" evidence="10">
    <location>
        <position position="179"/>
    </location>
    <ligand>
        <name>[4Fe-4S] cluster</name>
        <dbReference type="ChEBI" id="CHEBI:49883"/>
        <label>2</label>
    </ligand>
</feature>
<dbReference type="InterPro" id="IPR007202">
    <property type="entry name" value="4Fe-4S_dom"/>
</dbReference>
<organism evidence="14 15">
    <name type="scientific">Taurinivorans muris</name>
    <dbReference type="NCBI Taxonomy" id="2787751"/>
    <lineage>
        <taxon>Bacteria</taxon>
        <taxon>Pseudomonadati</taxon>
        <taxon>Thermodesulfobacteriota</taxon>
        <taxon>Desulfovibrionia</taxon>
        <taxon>Desulfovibrionales</taxon>
        <taxon>Desulfovibrionaceae</taxon>
        <taxon>Taurinivorans</taxon>
    </lineage>
</organism>
<comment type="cofactor">
    <cofactor evidence="10">
        <name>[4Fe-4S] cluster</name>
        <dbReference type="ChEBI" id="CHEBI:49883"/>
    </cofactor>
    <text evidence="10">Binds 3 [4Fe-4S] clusters.</text>
</comment>
<dbReference type="InterPro" id="IPR050395">
    <property type="entry name" value="4Fe4S_Ferredoxin_RnfB"/>
</dbReference>
<feature type="binding site" evidence="10">
    <location>
        <position position="55"/>
    </location>
    <ligand>
        <name>[4Fe-4S] cluster</name>
        <dbReference type="ChEBI" id="CHEBI:49883"/>
        <label>1</label>
    </ligand>
</feature>
<dbReference type="PROSITE" id="PS51656">
    <property type="entry name" value="4FE4S"/>
    <property type="match status" value="1"/>
</dbReference>
<dbReference type="Gene3D" id="1.10.15.40">
    <property type="entry name" value="Electron transport complex subunit B, putative Fe-S cluster"/>
    <property type="match status" value="1"/>
</dbReference>
<keyword evidence="3 10" id="KW-0479">Metal-binding</keyword>
<evidence type="ECO:0000259" key="12">
    <source>
        <dbReference type="PROSITE" id="PS51379"/>
    </source>
</evidence>
<feature type="binding site" evidence="10">
    <location>
        <position position="175"/>
    </location>
    <ligand>
        <name>[4Fe-4S] cluster</name>
        <dbReference type="ChEBI" id="CHEBI:49883"/>
        <label>3</label>
    </ligand>
</feature>
<feature type="compositionally biased region" description="Basic and acidic residues" evidence="11">
    <location>
        <begin position="285"/>
        <end position="308"/>
    </location>
</feature>
<evidence type="ECO:0000313" key="14">
    <source>
        <dbReference type="EMBL" id="UWX06081.1"/>
    </source>
</evidence>
<evidence type="ECO:0000256" key="8">
    <source>
        <dbReference type="ARBA" id="ARBA00023014"/>
    </source>
</evidence>
<dbReference type="InterPro" id="IPR017900">
    <property type="entry name" value="4Fe4S_Fe_S_CS"/>
</dbReference>
<keyword evidence="10" id="KW-1003">Cell membrane</keyword>
<evidence type="ECO:0000256" key="1">
    <source>
        <dbReference type="ARBA" id="ARBA00022448"/>
    </source>
</evidence>
<feature type="binding site" evidence="10">
    <location>
        <position position="73"/>
    </location>
    <ligand>
        <name>[4Fe-4S] cluster</name>
        <dbReference type="ChEBI" id="CHEBI:49883"/>
        <label>1</label>
    </ligand>
</feature>
<keyword evidence="8 10" id="KW-0411">Iron-sulfur</keyword>
<dbReference type="Pfam" id="PF12838">
    <property type="entry name" value="Fer4_7"/>
    <property type="match status" value="2"/>
</dbReference>
<feature type="binding site" evidence="10">
    <location>
        <position position="50"/>
    </location>
    <ligand>
        <name>[4Fe-4S] cluster</name>
        <dbReference type="ChEBI" id="CHEBI:49883"/>
        <label>1</label>
    </ligand>
</feature>
<dbReference type="SUPFAM" id="SSF54862">
    <property type="entry name" value="4Fe-4S ferredoxins"/>
    <property type="match status" value="1"/>
</dbReference>
<dbReference type="PROSITE" id="PS51379">
    <property type="entry name" value="4FE4S_FER_2"/>
    <property type="match status" value="3"/>
</dbReference>
<evidence type="ECO:0000256" key="6">
    <source>
        <dbReference type="ARBA" id="ARBA00022982"/>
    </source>
</evidence>
<keyword evidence="4 10" id="KW-0677">Repeat</keyword>
<keyword evidence="7 10" id="KW-0408">Iron</keyword>
<comment type="function">
    <text evidence="10">Part of a membrane-bound complex that couples electron transfer with translocation of ions across the membrane.</text>
</comment>
<keyword evidence="9 10" id="KW-0472">Membrane</keyword>
<keyword evidence="1 10" id="KW-0813">Transport</keyword>
<dbReference type="RefSeq" id="WP_334315680.1">
    <property type="nucleotide sequence ID" value="NZ_CP065938.1"/>
</dbReference>
<comment type="subunit">
    <text evidence="10">The complex is composed of six subunits: RnfA, RnfB, RnfC, RnfD, RnfE and RnfG.</text>
</comment>
<keyword evidence="6 10" id="KW-0249">Electron transport</keyword>
<feature type="region of interest" description="Hydrophobic" evidence="10">
    <location>
        <begin position="1"/>
        <end position="24"/>
    </location>
</feature>
<evidence type="ECO:0000256" key="3">
    <source>
        <dbReference type="ARBA" id="ARBA00022723"/>
    </source>
</evidence>
<proteinExistence type="inferred from homology"/>
<dbReference type="NCBIfam" id="NF005503">
    <property type="entry name" value="PRK07118.1-2"/>
    <property type="match status" value="1"/>
</dbReference>
<dbReference type="CDD" id="cd10549">
    <property type="entry name" value="MtMvhB_like"/>
    <property type="match status" value="1"/>
</dbReference>
<evidence type="ECO:0000256" key="11">
    <source>
        <dbReference type="SAM" id="MobiDB-lite"/>
    </source>
</evidence>
<comment type="caution">
    <text evidence="10">Lacks conserved residue(s) required for the propagation of feature annotation.</text>
</comment>
<feature type="domain" description="4Fe-4S" evidence="13">
    <location>
        <begin position="30"/>
        <end position="90"/>
    </location>
</feature>
<gene>
    <name evidence="10" type="primary">rnfB</name>
    <name evidence="14" type="ORF">JBF11_01830</name>
</gene>
<evidence type="ECO:0000259" key="13">
    <source>
        <dbReference type="PROSITE" id="PS51656"/>
    </source>
</evidence>
<evidence type="ECO:0000313" key="15">
    <source>
        <dbReference type="Proteomes" id="UP001058120"/>
    </source>
</evidence>
<keyword evidence="15" id="KW-1185">Reference proteome</keyword>
<dbReference type="EMBL" id="CP065938">
    <property type="protein sequence ID" value="UWX06081.1"/>
    <property type="molecule type" value="Genomic_DNA"/>
</dbReference>
<feature type="region of interest" description="Disordered" evidence="11">
    <location>
        <begin position="282"/>
        <end position="308"/>
    </location>
</feature>
<feature type="binding site" evidence="10">
    <location>
        <position position="47"/>
    </location>
    <ligand>
        <name>[4Fe-4S] cluster</name>
        <dbReference type="ChEBI" id="CHEBI:49883"/>
        <label>1</label>
    </ligand>
</feature>
<evidence type="ECO:0000256" key="10">
    <source>
        <dbReference type="HAMAP-Rule" id="MF_00463"/>
    </source>
</evidence>
<evidence type="ECO:0000256" key="9">
    <source>
        <dbReference type="ARBA" id="ARBA00023136"/>
    </source>
</evidence>
<feature type="binding site" evidence="10">
    <location>
        <position position="136"/>
    </location>
    <ligand>
        <name>[4Fe-4S] cluster</name>
        <dbReference type="ChEBI" id="CHEBI:49883"/>
        <label>2</label>
    </ligand>
</feature>
<dbReference type="Pfam" id="PF04060">
    <property type="entry name" value="FeS"/>
    <property type="match status" value="1"/>
</dbReference>
<evidence type="ECO:0000256" key="4">
    <source>
        <dbReference type="ARBA" id="ARBA00022737"/>
    </source>
</evidence>
<keyword evidence="5 10" id="KW-1278">Translocase</keyword>
<keyword evidence="2 10" id="KW-0004">4Fe-4S</keyword>
<name>A0ABY5Y3J1_9BACT</name>
<dbReference type="PANTHER" id="PTHR43560">
    <property type="entry name" value="ION-TRANSLOCATING OXIDOREDUCTASE COMPLEX SUBUNIT B"/>
    <property type="match status" value="1"/>
</dbReference>
<feature type="domain" description="4Fe-4S ferredoxin-type" evidence="12">
    <location>
        <begin position="235"/>
        <end position="269"/>
    </location>
</feature>
<comment type="similarity">
    <text evidence="10">Belongs to the 4Fe4S bacterial-type ferredoxin family. RnfB subfamily.</text>
</comment>
<feature type="binding site" evidence="10">
    <location>
        <position position="140"/>
    </location>
    <ligand>
        <name>[4Fe-4S] cluster</name>
        <dbReference type="ChEBI" id="CHEBI:49883"/>
        <label>2</label>
    </ligand>
</feature>
<comment type="subcellular location">
    <subcellularLocation>
        <location evidence="10">Cell membrane</location>
    </subcellularLocation>
</comment>
<feature type="domain" description="4Fe-4S ferredoxin-type" evidence="12">
    <location>
        <begin position="160"/>
        <end position="189"/>
    </location>
</feature>